<keyword evidence="3" id="KW-0723">Serine/threonine-protein kinase</keyword>
<evidence type="ECO:0000256" key="13">
    <source>
        <dbReference type="SAM" id="MobiDB-lite"/>
    </source>
</evidence>
<dbReference type="SMART" id="SM00591">
    <property type="entry name" value="RWD"/>
    <property type="match status" value="1"/>
</dbReference>
<accession>A0A9W4SP68</accession>
<dbReference type="GO" id="GO:0033554">
    <property type="term" value="P:cellular response to stress"/>
    <property type="evidence" value="ECO:0007669"/>
    <property type="project" value="UniProtKB-ARBA"/>
</dbReference>
<dbReference type="GO" id="GO:0006369">
    <property type="term" value="P:termination of RNA polymerase II transcription"/>
    <property type="evidence" value="ECO:0007669"/>
    <property type="project" value="TreeGrafter"/>
</dbReference>
<dbReference type="Pfam" id="PF12745">
    <property type="entry name" value="HGTP_anticodon2"/>
    <property type="match status" value="1"/>
</dbReference>
<comment type="caution">
    <text evidence="16">The sequence shown here is derived from an EMBL/GenBank/DDBJ whole genome shotgun (WGS) entry which is preliminary data.</text>
</comment>
<evidence type="ECO:0000256" key="11">
    <source>
        <dbReference type="ARBA" id="ARBA00048679"/>
    </source>
</evidence>
<dbReference type="Pfam" id="PF05773">
    <property type="entry name" value="RWD"/>
    <property type="match status" value="1"/>
</dbReference>
<dbReference type="InterPro" id="IPR024435">
    <property type="entry name" value="HisRS-related_dom"/>
</dbReference>
<dbReference type="PANTHER" id="PTHR10887:SF495">
    <property type="entry name" value="HELICASE SENATAXIN ISOFORM X1-RELATED"/>
    <property type="match status" value="1"/>
</dbReference>
<feature type="region of interest" description="Disordered" evidence="13">
    <location>
        <begin position="1"/>
        <end position="21"/>
    </location>
</feature>
<evidence type="ECO:0000256" key="6">
    <source>
        <dbReference type="ARBA" id="ARBA00022777"/>
    </source>
</evidence>
<evidence type="ECO:0000256" key="1">
    <source>
        <dbReference type="ARBA" id="ARBA00007913"/>
    </source>
</evidence>
<dbReference type="InterPro" id="IPR041679">
    <property type="entry name" value="DNA2/NAM7-like_C"/>
</dbReference>
<evidence type="ECO:0000259" key="14">
    <source>
        <dbReference type="PROSITE" id="PS50011"/>
    </source>
</evidence>
<dbReference type="PROSITE" id="PS50908">
    <property type="entry name" value="RWD"/>
    <property type="match status" value="1"/>
</dbReference>
<proteinExistence type="inferred from homology"/>
<gene>
    <name evidence="16" type="ORF">FWILDA_LOCUS7539</name>
</gene>
<dbReference type="InterPro" id="IPR024481">
    <property type="entry name" value="Helicase_Sen1_N"/>
</dbReference>
<dbReference type="SUPFAM" id="SSF56112">
    <property type="entry name" value="Protein kinase-like (PK-like)"/>
    <property type="match status" value="2"/>
</dbReference>
<dbReference type="InterPro" id="IPR011009">
    <property type="entry name" value="Kinase-like_dom_sf"/>
</dbReference>
<dbReference type="InterPro" id="IPR000719">
    <property type="entry name" value="Prot_kinase_dom"/>
</dbReference>
<dbReference type="GO" id="GO:0004386">
    <property type="term" value="F:helicase activity"/>
    <property type="evidence" value="ECO:0007669"/>
    <property type="project" value="UniProtKB-KW"/>
</dbReference>
<evidence type="ECO:0000259" key="15">
    <source>
        <dbReference type="PROSITE" id="PS50908"/>
    </source>
</evidence>
<evidence type="ECO:0000256" key="4">
    <source>
        <dbReference type="ARBA" id="ARBA00022679"/>
    </source>
</evidence>
<keyword evidence="9" id="KW-0067">ATP-binding</keyword>
<feature type="region of interest" description="Disordered" evidence="13">
    <location>
        <begin position="864"/>
        <end position="884"/>
    </location>
</feature>
<dbReference type="GO" id="GO:0009893">
    <property type="term" value="P:positive regulation of metabolic process"/>
    <property type="evidence" value="ECO:0007669"/>
    <property type="project" value="UniProtKB-ARBA"/>
</dbReference>
<dbReference type="SUPFAM" id="SSF55681">
    <property type="entry name" value="Class II aaRS and biotin synthetases"/>
    <property type="match status" value="1"/>
</dbReference>
<dbReference type="InterPro" id="IPR041677">
    <property type="entry name" value="DNA2/NAM7_AAA_11"/>
</dbReference>
<dbReference type="SUPFAM" id="SSF54495">
    <property type="entry name" value="UBC-like"/>
    <property type="match status" value="1"/>
</dbReference>
<dbReference type="GO" id="GO:0005524">
    <property type="term" value="F:ATP binding"/>
    <property type="evidence" value="ECO:0007669"/>
    <property type="project" value="UniProtKB-KW"/>
</dbReference>
<feature type="domain" description="Protein kinase" evidence="14">
    <location>
        <begin position="730"/>
        <end position="1056"/>
    </location>
</feature>
<dbReference type="Gene3D" id="3.40.50.300">
    <property type="entry name" value="P-loop containing nucleotide triphosphate hydrolases"/>
    <property type="match status" value="2"/>
</dbReference>
<keyword evidence="6" id="KW-0418">Kinase</keyword>
<feature type="coiled-coil region" evidence="12">
    <location>
        <begin position="285"/>
        <end position="338"/>
    </location>
</feature>
<evidence type="ECO:0000256" key="12">
    <source>
        <dbReference type="SAM" id="Coils"/>
    </source>
</evidence>
<feature type="region of interest" description="Disordered" evidence="13">
    <location>
        <begin position="89"/>
        <end position="115"/>
    </location>
</feature>
<dbReference type="Pfam" id="PF13086">
    <property type="entry name" value="AAA_11"/>
    <property type="match status" value="2"/>
</dbReference>
<feature type="non-terminal residue" evidence="16">
    <location>
        <position position="3094"/>
    </location>
</feature>
<dbReference type="InterPro" id="IPR036621">
    <property type="entry name" value="Anticodon-bd_dom_sf"/>
</dbReference>
<evidence type="ECO:0000313" key="16">
    <source>
        <dbReference type="EMBL" id="CAI2176346.1"/>
    </source>
</evidence>
<keyword evidence="17" id="KW-1185">Reference proteome</keyword>
<dbReference type="OrthoDB" id="341578at2759"/>
<reference evidence="16" key="1">
    <citation type="submission" date="2022-08" db="EMBL/GenBank/DDBJ databases">
        <authorList>
            <person name="Kallberg Y."/>
            <person name="Tangrot J."/>
            <person name="Rosling A."/>
        </authorList>
    </citation>
    <scope>NUCLEOTIDE SEQUENCE</scope>
    <source>
        <strain evidence="16">Wild A</strain>
    </source>
</reference>
<evidence type="ECO:0000256" key="10">
    <source>
        <dbReference type="ARBA" id="ARBA00047899"/>
    </source>
</evidence>
<dbReference type="GO" id="GO:0004674">
    <property type="term" value="F:protein serine/threonine kinase activity"/>
    <property type="evidence" value="ECO:0007669"/>
    <property type="project" value="UniProtKB-KW"/>
</dbReference>
<evidence type="ECO:0000256" key="9">
    <source>
        <dbReference type="ARBA" id="ARBA00022840"/>
    </source>
</evidence>
<dbReference type="InterPro" id="IPR045864">
    <property type="entry name" value="aa-tRNA-synth_II/BPL/LPL"/>
</dbReference>
<dbReference type="Gene3D" id="1.10.510.10">
    <property type="entry name" value="Transferase(Phosphotransferase) domain 1"/>
    <property type="match status" value="2"/>
</dbReference>
<dbReference type="SUPFAM" id="SSF52540">
    <property type="entry name" value="P-loop containing nucleoside triphosphate hydrolases"/>
    <property type="match status" value="1"/>
</dbReference>
<keyword evidence="4" id="KW-0808">Transferase</keyword>
<dbReference type="FunFam" id="3.40.50.300:FF:000326">
    <property type="entry name" value="P-loop containing nucleoside triphosphate hydrolase"/>
    <property type="match status" value="1"/>
</dbReference>
<dbReference type="GO" id="GO:0016604">
    <property type="term" value="C:nuclear body"/>
    <property type="evidence" value="ECO:0007669"/>
    <property type="project" value="TreeGrafter"/>
</dbReference>
<dbReference type="Gene3D" id="3.10.110.10">
    <property type="entry name" value="Ubiquitin Conjugating Enzyme"/>
    <property type="match status" value="1"/>
</dbReference>
<name>A0A9W4SP68_9GLOM</name>
<dbReference type="EMBL" id="CAMKVN010001493">
    <property type="protein sequence ID" value="CAI2176346.1"/>
    <property type="molecule type" value="Genomic_DNA"/>
</dbReference>
<dbReference type="Pfam" id="PF13393">
    <property type="entry name" value="tRNA-synt_His"/>
    <property type="match status" value="1"/>
</dbReference>
<comment type="catalytic activity">
    <reaction evidence="10">
        <text>L-threonyl-[protein] + ATP = O-phospho-L-threonyl-[protein] + ADP + H(+)</text>
        <dbReference type="Rhea" id="RHEA:46608"/>
        <dbReference type="Rhea" id="RHEA-COMP:11060"/>
        <dbReference type="Rhea" id="RHEA-COMP:11605"/>
        <dbReference type="ChEBI" id="CHEBI:15378"/>
        <dbReference type="ChEBI" id="CHEBI:30013"/>
        <dbReference type="ChEBI" id="CHEBI:30616"/>
        <dbReference type="ChEBI" id="CHEBI:61977"/>
        <dbReference type="ChEBI" id="CHEBI:456216"/>
        <dbReference type="EC" id="2.7.11.1"/>
    </reaction>
</comment>
<dbReference type="GO" id="GO:0051246">
    <property type="term" value="P:regulation of protein metabolic process"/>
    <property type="evidence" value="ECO:0007669"/>
    <property type="project" value="UniProtKB-ARBA"/>
</dbReference>
<dbReference type="Pfam" id="PF13087">
    <property type="entry name" value="AAA_12"/>
    <property type="match status" value="1"/>
</dbReference>
<evidence type="ECO:0000256" key="2">
    <source>
        <dbReference type="ARBA" id="ARBA00012513"/>
    </source>
</evidence>
<comment type="similarity">
    <text evidence="1">Belongs to the DNA2/NAM7 helicase family.</text>
</comment>
<dbReference type="CDD" id="cd18808">
    <property type="entry name" value="SF1_C_Upf1"/>
    <property type="match status" value="1"/>
</dbReference>
<dbReference type="Pfam" id="PF00069">
    <property type="entry name" value="Pkinase"/>
    <property type="match status" value="3"/>
</dbReference>
<evidence type="ECO:0000256" key="3">
    <source>
        <dbReference type="ARBA" id="ARBA00022527"/>
    </source>
</evidence>
<feature type="compositionally biased region" description="Basic and acidic residues" evidence="13">
    <location>
        <begin position="3041"/>
        <end position="3056"/>
    </location>
</feature>
<keyword evidence="8" id="KW-0347">Helicase</keyword>
<dbReference type="GO" id="GO:0005694">
    <property type="term" value="C:chromosome"/>
    <property type="evidence" value="ECO:0007669"/>
    <property type="project" value="UniProtKB-ARBA"/>
</dbReference>
<sequence length="3094" mass="358613">TPPTECPANDPNCAKTPPTECPANDPNCAKTPTECPDNDPNCTSKKCDPATDPNCGPTLQCDPTKDPLTCKPPPPPKCDASPAECAGKTPTFTIPDETITPPPMDHKKGEKPTPINLIIPPSTVVVVKKVTKPAAIDQSEVPDIGNVLLESQAIYMDDFESVTTHSVWKQVVPTGHEFKLHLCPHEEELKEHVRVDLHIKFPKTYPRVSPEIKIENAQGLSTTKLKQLQVEVNKKSKENVGQEVVFTIAEFVKEFITVNNNGIPRIIKQPSFHAQMLSRNEQMSKVQHEKEKEEIIKAKQIKEQEKINENLTLLQKIEEETQRQLAKKEEERQKRKQLRFKNSQDLKMGIDYNSMQFTIVDFDSLIMLNPDDSQCVPFKSVMLGPSIGKGPIGVTYMVQATNFQTKGSSTSTLRHVLVLKDIIITESHYLDLDGKNKLEEIEKDLDRLKRLRHPNIVIIYESELKRCPQTGWNLYILMEYARGGTLVDLLKKCGVVRLSLAREYMKQLLTALEHIHNNNFIHKDIKASNVLFVEVPGTDDFIAKLSDINYHRKLLDMHNNYPFTQNSYSEEMNRWLSPEQESRSEVYSRKNDIWYMGVIFVQMLFGLKVTLDYDSLDNLLSSSKHEIPNSVKDILKSMLQIDQKKRPTPLELLNNSFFNEGIPFSLKFMMSQGQQSSACALRENYNELVNDHLSHYAISPPTSIPNSQPFSFSRYKLDFEELAFLGKGTFYEVKNFLLGGFGEVVKARNKLDGRFYAIKKVCLNPNDIEKTKKILREVTTLSRLHHQYVVRYYTTCWNDTESFSEEISAINDEESESLSSNAIDFQDLDEFDLMLEASSNRGYSQIHFESDSDDEFELQNGDLTKGGFGVRNRTPGPGKKNNSKEAKTRILYIQMEYCENKTLKDIIDSGMSEDEGWSNIFLDANGDVKIGDFGLATTNNALFDPGSFRNVERMGGSNEDSMTGGIGTTLYVAPEVTSSAVFGTRYSYKGIIFFEISFKFSTEMERRVTIMNLRKPETIFPKEFTNQNKIKLIQWCLQHDAKVRPSSLDILKSELLPPKIEDEHLQDSNPNTPYYRTLMSILFSQSLDKSKDYTYDFNSGNNNFDQLNALTYVRVRDHMVRIFRHHGAVELNTPLLMPKYDFYEEDKKAVYLIDTDGGLVQLPYDLTVPFTRYISRNNIMDLKRYTFDRVYRENTVGGQPRIISEVDFDIVHSTPAPMVAEAEIFKIVDEILLEFPPIKSVNYVFYVNHTNILETIFKCCRIPEDIKKGVCGLLGQLDKKCTLSLIRAQLMNKYHLSKMVLDELALFDFRGDFEFVSNSLEKLMPSSSMKSRIREVFNEFKLLLDYAKSLGVNHEIIFVPLLVYNNYYYKNGIIFQVVDDNNRRDVLAAGGRYDWLIQQFRHPVILSGKGRGRQPIYGVGVNIAMQKIVLSLENYQSAILKMILSKKIEDDKSFWTPKTCDVYVASFGKILLQERLDLVRELWAHNIKADFMYEELTDLTPENLTIKCKHQGINWIVIMKHKSQDSYTAGASRDALITVKIKNLIKKTEDEGNEICVKLSAEITELLRADLKYNRYSSVNQVDHLSPHDYANTNLSTSPEASSHQTNLSISVVGPLTTPKNSKKMKFKQKKLLIDKANDNISSIIEQIKGGHVPVLAVDLSKDLLRKMSDCNVLEDESFKNKILDIAPLHQKEYVLEVQDTLKKQRNQEGHKHVWLHSHRDDFGILTIKIRINPYFTCSREPQRRLGTPLSTFIFNDKRQHILNLLQKKNDDPYNKQLLVQFIKEGVNYFLDMNIEENQQHFLCSHKYVNIVIELFPALVVEEKNFIIFRNLLESHLIKCFDCVEAIYIGTKELYQRYKTTYVTDSEIKNTEIFFESLRKWQVKRIKASLTKVANFKGKVNINTNGNSSSSSYENYLPIIFELLLNFKYFQSSNINELFISILTSLQQQGYFVKLTYRYLPGLLLCALHENQEVRQWAWTSFQTINYELRVKEFKFYEFDVVMNGALQKLINFEYKQGSKYPFTKNIVELWKGFRRILSRLENEILYDDSCLKYNVKEIFYSHWKNCTYNQGPLLIELLKALDILLKKLGQDFWTNHGHWKIKILDVFESSNFQVLTITHSKKKFLLAWIQPFIISVISSNNFITILEKVLDILMKESQKSNCDDGYRIVCYDTILMIVLQTLSKNGFTHYKFYRNYSSRSSKFRTLFDNIMMIFSYEDITKNMRRLGMTGMKETLLNKLKEDRRRRNVKHPKRQVRMIETPENKTKEHWMARFQRQKDNEARLTPNLNPLYKKILSFEFTISSDIPPDTYLQEYETIPTTFSSARHYVQIFEPLLNLECWHLCNSKRKLNDHAKVVIFVNDICMVDDFIDVSFHCEEHDLNRLSENDLLYICYEPSEKDSVRYNIPLIHSIAIIKNQKFLLYLNESSHNVRRFLFKGSKWIAHRIMSLTSIIREYAALIAMQKFSLKGQILSPRVSIVSPSAQKIEFYKNDYHIDDYQAEIIGNILENDCGFSLIQGPPGSGKTEIIISLISALRDSSNFQGKILVCAPSDSVINILLKKFKVGTGNDIRINFICLGDSDPNLNVSLDFWAEKMMFDIKGNCRRDIMHYRRKVLERTDVICSTLIESGNEILSTTDIYFDTIIIDDATQATELSSLIPLKYNPRRVILLGDPHQLPAIISSKLVKRFSYDQSLFTRIQKNCPSSTNLFTIQYRMHPEISKFPNQFFYDSLIKDADGLLQKRNQPWHQSQLFSPYRFFDVNEIINETDLTYDNAEAKIIAKACKRLIKDFHQVDFEGRIGIIVSDKKQKFNILKEFTKDTFIELEIDTLDTFQGREKDIIILSCFCLCKGLNVALTRARCSLWIFGFSNTLVQNDSWKSLIKDAKDRGCYTEATEEIFSVLEENDDASEEISLSIDEDAYEDMFIELQDDDNMSSILEDSEKIVELEENMENDEPNDRLMLPSGVYVRLNDSVPIGDNSQYFSHLPYRNHNDWQPPVYHQTHSQINDNYRNHYQKPYNYRNHFPIDDNHRQRLNNASRNKYPRDWRTERELTERRSRSPIKNDVQINERGRSSSPEEGPSRHRRFHNERNYNRT</sequence>
<dbReference type="InterPro" id="IPR027417">
    <property type="entry name" value="P-loop_NTPase"/>
</dbReference>
<dbReference type="InterPro" id="IPR008271">
    <property type="entry name" value="Ser/Thr_kinase_AS"/>
</dbReference>
<protein>
    <recommendedName>
        <fullName evidence="2">non-specific serine/threonine protein kinase</fullName>
        <ecNumber evidence="2">2.7.11.1</ecNumber>
    </recommendedName>
</protein>
<dbReference type="CDD" id="cd23823">
    <property type="entry name" value="RWD_GCN2"/>
    <property type="match status" value="1"/>
</dbReference>
<dbReference type="InterPro" id="IPR006575">
    <property type="entry name" value="RWD_dom"/>
</dbReference>
<feature type="domain" description="Protein kinase" evidence="14">
    <location>
        <begin position="381"/>
        <end position="658"/>
    </location>
</feature>
<comment type="catalytic activity">
    <reaction evidence="11">
        <text>L-seryl-[protein] + ATP = O-phospho-L-seryl-[protein] + ADP + H(+)</text>
        <dbReference type="Rhea" id="RHEA:17989"/>
        <dbReference type="Rhea" id="RHEA-COMP:9863"/>
        <dbReference type="Rhea" id="RHEA-COMP:11604"/>
        <dbReference type="ChEBI" id="CHEBI:15378"/>
        <dbReference type="ChEBI" id="CHEBI:29999"/>
        <dbReference type="ChEBI" id="CHEBI:30616"/>
        <dbReference type="ChEBI" id="CHEBI:83421"/>
        <dbReference type="ChEBI" id="CHEBI:456216"/>
        <dbReference type="EC" id="2.7.11.1"/>
    </reaction>
</comment>
<dbReference type="PANTHER" id="PTHR10887">
    <property type="entry name" value="DNA2/NAM7 HELICASE FAMILY"/>
    <property type="match status" value="1"/>
</dbReference>
<dbReference type="EC" id="2.7.11.1" evidence="2"/>
<dbReference type="Gene3D" id="3.30.200.20">
    <property type="entry name" value="Phosphorylase Kinase, domain 1"/>
    <property type="match status" value="1"/>
</dbReference>
<dbReference type="InterPro" id="IPR047187">
    <property type="entry name" value="SF1_C_Upf1"/>
</dbReference>
<dbReference type="Pfam" id="PF12726">
    <property type="entry name" value="SEN1_N"/>
    <property type="match status" value="1"/>
</dbReference>
<keyword evidence="7" id="KW-0378">Hydrolase</keyword>
<dbReference type="GO" id="GO:0016787">
    <property type="term" value="F:hydrolase activity"/>
    <property type="evidence" value="ECO:0007669"/>
    <property type="project" value="UniProtKB-KW"/>
</dbReference>
<dbReference type="GO" id="GO:0001147">
    <property type="term" value="F:transcription termination site sequence-specific DNA binding"/>
    <property type="evidence" value="ECO:0007669"/>
    <property type="project" value="TreeGrafter"/>
</dbReference>
<feature type="domain" description="RWD" evidence="15">
    <location>
        <begin position="146"/>
        <end position="259"/>
    </location>
</feature>
<keyword evidence="5" id="KW-0547">Nucleotide-binding</keyword>
<dbReference type="Gene3D" id="3.30.930.10">
    <property type="entry name" value="Bira Bifunctional Protein, Domain 2"/>
    <property type="match status" value="1"/>
</dbReference>
<evidence type="ECO:0000313" key="17">
    <source>
        <dbReference type="Proteomes" id="UP001153678"/>
    </source>
</evidence>
<dbReference type="InterPro" id="IPR041715">
    <property type="entry name" value="HisRS-like_core"/>
</dbReference>
<dbReference type="Proteomes" id="UP001153678">
    <property type="component" value="Unassembled WGS sequence"/>
</dbReference>
<organism evidence="16 17">
    <name type="scientific">Funneliformis geosporum</name>
    <dbReference type="NCBI Taxonomy" id="1117311"/>
    <lineage>
        <taxon>Eukaryota</taxon>
        <taxon>Fungi</taxon>
        <taxon>Fungi incertae sedis</taxon>
        <taxon>Mucoromycota</taxon>
        <taxon>Glomeromycotina</taxon>
        <taxon>Glomeromycetes</taxon>
        <taxon>Glomerales</taxon>
        <taxon>Glomeraceae</taxon>
        <taxon>Funneliformis</taxon>
    </lineage>
</organism>
<dbReference type="InterPro" id="IPR045055">
    <property type="entry name" value="DNA2/NAM7-like"/>
</dbReference>
<dbReference type="FunFam" id="3.10.110.10:FF:000050">
    <property type="entry name" value="eIF-2-alpha kinase GCN2"/>
    <property type="match status" value="1"/>
</dbReference>
<keyword evidence="12" id="KW-0175">Coiled coil</keyword>
<evidence type="ECO:0000256" key="5">
    <source>
        <dbReference type="ARBA" id="ARBA00022741"/>
    </source>
</evidence>
<evidence type="ECO:0000256" key="8">
    <source>
        <dbReference type="ARBA" id="ARBA00022806"/>
    </source>
</evidence>
<dbReference type="SMART" id="SM00220">
    <property type="entry name" value="S_TKc"/>
    <property type="match status" value="2"/>
</dbReference>
<dbReference type="InterPro" id="IPR016135">
    <property type="entry name" value="UBQ-conjugating_enzyme/RWD"/>
</dbReference>
<dbReference type="CDD" id="cd22249">
    <property type="entry name" value="UDM1_RNF168_RNF169-like"/>
    <property type="match status" value="1"/>
</dbReference>
<dbReference type="GO" id="GO:0010468">
    <property type="term" value="P:regulation of gene expression"/>
    <property type="evidence" value="ECO:0007669"/>
    <property type="project" value="UniProtKB-ARBA"/>
</dbReference>
<evidence type="ECO:0000256" key="7">
    <source>
        <dbReference type="ARBA" id="ARBA00022801"/>
    </source>
</evidence>
<dbReference type="PROSITE" id="PS00108">
    <property type="entry name" value="PROTEIN_KINASE_ST"/>
    <property type="match status" value="1"/>
</dbReference>
<dbReference type="CDD" id="cd14012">
    <property type="entry name" value="PK_eIF2AK_GCN2_rpt1"/>
    <property type="match status" value="1"/>
</dbReference>
<dbReference type="PROSITE" id="PS50011">
    <property type="entry name" value="PROTEIN_KINASE_DOM"/>
    <property type="match status" value="2"/>
</dbReference>
<dbReference type="Gene3D" id="3.40.50.800">
    <property type="entry name" value="Anticodon-binding domain"/>
    <property type="match status" value="1"/>
</dbReference>
<dbReference type="CDD" id="cd18042">
    <property type="entry name" value="DEXXQc_SETX"/>
    <property type="match status" value="1"/>
</dbReference>
<feature type="region of interest" description="Disordered" evidence="13">
    <location>
        <begin position="3014"/>
        <end position="3094"/>
    </location>
</feature>